<feature type="domain" description="Zinc finger CGNR" evidence="1">
    <location>
        <begin position="135"/>
        <end position="175"/>
    </location>
</feature>
<dbReference type="PANTHER" id="PTHR35525:SF3">
    <property type="entry name" value="BLL6575 PROTEIN"/>
    <property type="match status" value="1"/>
</dbReference>
<proteinExistence type="predicted"/>
<dbReference type="Gene3D" id="1.10.3300.10">
    <property type="entry name" value="Jann2411-like domain"/>
    <property type="match status" value="1"/>
</dbReference>
<dbReference type="InterPro" id="IPR023286">
    <property type="entry name" value="ABATE_dom_sf"/>
</dbReference>
<dbReference type="InterPro" id="IPR021005">
    <property type="entry name" value="Znf_CGNR"/>
</dbReference>
<dbReference type="PANTHER" id="PTHR35525">
    <property type="entry name" value="BLL6575 PROTEIN"/>
    <property type="match status" value="1"/>
</dbReference>
<dbReference type="EMBL" id="CADCTB010000210">
    <property type="protein sequence ID" value="CAA9274363.1"/>
    <property type="molecule type" value="Genomic_DNA"/>
</dbReference>
<organism evidence="2">
    <name type="scientific">uncultured Acidimicrobiales bacterium</name>
    <dbReference type="NCBI Taxonomy" id="310071"/>
    <lineage>
        <taxon>Bacteria</taxon>
        <taxon>Bacillati</taxon>
        <taxon>Actinomycetota</taxon>
        <taxon>Acidimicrobiia</taxon>
        <taxon>Acidimicrobiales</taxon>
        <taxon>environmental samples</taxon>
    </lineage>
</organism>
<gene>
    <name evidence="2" type="ORF">AVDCRST_MAG10-3500</name>
</gene>
<dbReference type="Pfam" id="PF07336">
    <property type="entry name" value="ABATE"/>
    <property type="match status" value="1"/>
</dbReference>
<dbReference type="InterPro" id="IPR010852">
    <property type="entry name" value="ABATE"/>
</dbReference>
<reference evidence="2" key="1">
    <citation type="submission" date="2020-02" db="EMBL/GenBank/DDBJ databases">
        <authorList>
            <person name="Meier V. D."/>
        </authorList>
    </citation>
    <scope>NUCLEOTIDE SEQUENCE</scope>
    <source>
        <strain evidence="2">AVDCRST_MAG10</strain>
    </source>
</reference>
<sequence length="176" mass="19004">MPWLGFPVAVDLVNTIVMSVPEVDLLTTEEELAVWAGAEAGRIVDVEATRGHLEEVRELRGHVRTALFAAAEGRALPAEAVAVLNRASAAAPSYPVVSPDGLAEDVVVQEDRFVRLRAAVARSAIAVIAGADRDRLDVCRAPSCGMLFLRRGAAQKWCSDPCGNRSRVARHAQRRR</sequence>
<protein>
    <recommendedName>
        <fullName evidence="1">Zinc finger CGNR domain-containing protein</fullName>
    </recommendedName>
</protein>
<name>A0A6J4J9S0_9ACTN</name>
<evidence type="ECO:0000313" key="2">
    <source>
        <dbReference type="EMBL" id="CAA9274363.1"/>
    </source>
</evidence>
<dbReference type="Pfam" id="PF11706">
    <property type="entry name" value="zf-CGNR"/>
    <property type="match status" value="1"/>
</dbReference>
<dbReference type="SUPFAM" id="SSF160904">
    <property type="entry name" value="Jann2411-like"/>
    <property type="match status" value="1"/>
</dbReference>
<dbReference type="AlphaFoldDB" id="A0A6J4J9S0"/>
<accession>A0A6J4J9S0</accession>
<evidence type="ECO:0000259" key="1">
    <source>
        <dbReference type="Pfam" id="PF11706"/>
    </source>
</evidence>